<dbReference type="STRING" id="1545044.SAMN05444276_101698"/>
<dbReference type="AlphaFoldDB" id="A0A1H2SQJ0"/>
<dbReference type="Proteomes" id="UP000182944">
    <property type="component" value="Unassembled WGS sequence"/>
</dbReference>
<keyword evidence="2" id="KW-1185">Reference proteome</keyword>
<accession>A0A1H2SQJ0</accession>
<sequence length="269" mass="29881">MRDDVAHIEVIIRNSEPIELLDFTASLTGIAREHELRLKERSPRIEVDQTRLLIVDIRKGSIVLELLPILAPIISTAEMTNTAVDFVSHMKRVFGQLRQPGGRAEGATTAQLKNLNDTVQTVANDSNGELFIAARYQNGEVIQELVINKNEAAIISENATSQRKEIEATGSAKLSRVLMRLHQSSVDDLKVGRKTSEKGIVERVDLKPRALIYASDLAGQRIKDEILKDDGNPFQKGFVVDLDVETVGGKPRAYRILAVHEVIDLDEDD</sequence>
<organism evidence="1 2">
    <name type="scientific">Paracoccus sanguinis</name>
    <dbReference type="NCBI Taxonomy" id="1545044"/>
    <lineage>
        <taxon>Bacteria</taxon>
        <taxon>Pseudomonadati</taxon>
        <taxon>Pseudomonadota</taxon>
        <taxon>Alphaproteobacteria</taxon>
        <taxon>Rhodobacterales</taxon>
        <taxon>Paracoccaceae</taxon>
        <taxon>Paracoccus</taxon>
    </lineage>
</organism>
<dbReference type="EMBL" id="FNNA01000001">
    <property type="protein sequence ID" value="SDW33923.1"/>
    <property type="molecule type" value="Genomic_DNA"/>
</dbReference>
<protein>
    <submittedName>
        <fullName evidence="1">Uncharacterized protein</fullName>
    </submittedName>
</protein>
<evidence type="ECO:0000313" key="1">
    <source>
        <dbReference type="EMBL" id="SDW33923.1"/>
    </source>
</evidence>
<proteinExistence type="predicted"/>
<name>A0A1H2SQJ0_9RHOB</name>
<dbReference type="OrthoDB" id="8421538at2"/>
<evidence type="ECO:0000313" key="2">
    <source>
        <dbReference type="Proteomes" id="UP000182944"/>
    </source>
</evidence>
<reference evidence="2" key="1">
    <citation type="submission" date="2016-10" db="EMBL/GenBank/DDBJ databases">
        <authorList>
            <person name="Varghese N."/>
            <person name="Submissions S."/>
        </authorList>
    </citation>
    <scope>NUCLEOTIDE SEQUENCE [LARGE SCALE GENOMIC DNA]</scope>
    <source>
        <strain evidence="2">DSM 29303</strain>
    </source>
</reference>
<dbReference type="RefSeq" id="WP_139305895.1">
    <property type="nucleotide sequence ID" value="NZ_FNNA01000001.1"/>
</dbReference>
<gene>
    <name evidence="1" type="ORF">SAMN05444276_101698</name>
</gene>